<dbReference type="Proteomes" id="UP000607796">
    <property type="component" value="Unassembled WGS sequence"/>
</dbReference>
<dbReference type="PROSITE" id="PS51257">
    <property type="entry name" value="PROKAR_LIPOPROTEIN"/>
    <property type="match status" value="1"/>
</dbReference>
<dbReference type="Pfam" id="PF01551">
    <property type="entry name" value="Peptidase_M23"/>
    <property type="match status" value="1"/>
</dbReference>
<dbReference type="InterPro" id="IPR016047">
    <property type="entry name" value="M23ase_b-sheet_dom"/>
</dbReference>
<proteinExistence type="predicted"/>
<dbReference type="CDD" id="cd00118">
    <property type="entry name" value="LysM"/>
    <property type="match status" value="1"/>
</dbReference>
<dbReference type="PANTHER" id="PTHR21666:SF270">
    <property type="entry name" value="MUREIN HYDROLASE ACTIVATOR ENVC"/>
    <property type="match status" value="1"/>
</dbReference>
<feature type="region of interest" description="Disordered" evidence="1">
    <location>
        <begin position="226"/>
        <end position="263"/>
    </location>
</feature>
<dbReference type="RefSeq" id="WP_194133742.1">
    <property type="nucleotide sequence ID" value="NZ_JADFFK010000003.1"/>
</dbReference>
<dbReference type="SUPFAM" id="SSF51261">
    <property type="entry name" value="Duplicated hybrid motif"/>
    <property type="match status" value="1"/>
</dbReference>
<protein>
    <submittedName>
        <fullName evidence="3">M23 family metallopeptidase</fullName>
    </submittedName>
</protein>
<organism evidence="3 4">
    <name type="scientific">Salipiger mangrovisoli</name>
    <dbReference type="NCBI Taxonomy" id="2865933"/>
    <lineage>
        <taxon>Bacteria</taxon>
        <taxon>Pseudomonadati</taxon>
        <taxon>Pseudomonadota</taxon>
        <taxon>Alphaproteobacteria</taxon>
        <taxon>Rhodobacterales</taxon>
        <taxon>Roseobacteraceae</taxon>
        <taxon>Salipiger</taxon>
    </lineage>
</organism>
<reference evidence="3 4" key="1">
    <citation type="journal article" date="2021" name="Int. J. Syst. Evol. Microbiol.">
        <title>Salipiger mangrovisoli sp. nov., isolated from mangrove soil and the proposal for the reclassification of Paraphaeobacter pallidus as Salipiger pallidus comb. nov.</title>
        <authorList>
            <person name="Du J."/>
            <person name="Liu Y."/>
            <person name="Pei T."/>
            <person name="Deng M.R."/>
            <person name="Zhu H."/>
        </authorList>
    </citation>
    <scope>NUCLEOTIDE SEQUENCE [LARGE SCALE GENOMIC DNA]</scope>
    <source>
        <strain evidence="3 4">6D45A</strain>
    </source>
</reference>
<evidence type="ECO:0000313" key="3">
    <source>
        <dbReference type="EMBL" id="MBE9636420.1"/>
    </source>
</evidence>
<dbReference type="InterPro" id="IPR018392">
    <property type="entry name" value="LysM"/>
</dbReference>
<dbReference type="PANTHER" id="PTHR21666">
    <property type="entry name" value="PEPTIDASE-RELATED"/>
    <property type="match status" value="1"/>
</dbReference>
<feature type="domain" description="LysM" evidence="2">
    <location>
        <begin position="171"/>
        <end position="215"/>
    </location>
</feature>
<dbReference type="InterPro" id="IPR036779">
    <property type="entry name" value="LysM_dom_sf"/>
</dbReference>
<comment type="caution">
    <text evidence="3">The sequence shown here is derived from an EMBL/GenBank/DDBJ whole genome shotgun (WGS) entry which is preliminary data.</text>
</comment>
<dbReference type="SMART" id="SM00257">
    <property type="entry name" value="LysM"/>
    <property type="match status" value="2"/>
</dbReference>
<feature type="compositionally biased region" description="Low complexity" evidence="1">
    <location>
        <begin position="245"/>
        <end position="263"/>
    </location>
</feature>
<evidence type="ECO:0000313" key="4">
    <source>
        <dbReference type="Proteomes" id="UP000607796"/>
    </source>
</evidence>
<evidence type="ECO:0000259" key="2">
    <source>
        <dbReference type="PROSITE" id="PS51782"/>
    </source>
</evidence>
<sequence>MDDAFRKSATRIAGPLAAAALLAACSGPLDYDMRGRMGGSLDTSQAALSASTADRPMPDARGVLSYPNYQVAVARNGDTVAAVANRVGLAAGEVARYNGMQPNDPLRDGEILALPSRVGVAVSPGAVDIATLAGNAIDNAPATARPSEVTTTTLAPAQTSAAAQTGGVEPIRHKVQRGETAYTVARLYGVTPKSLAEWNGLDGSFALREGQYLIIPVVEQRATRAEAVTVSPGSGSPTPQPPSASQPLPQDEPSKTAQTSAAKATAAAAKPVADIGQASSNALMAMPVNGSIVREYAKGKNEGIDISAAAGSAVKAAASGTVAAITRNTENVQIVVIRHPDELLSIYTHLDGLQVKKGDAVSRGQTIGSVRAADPAFLHFEVRKGFESVDPMSYLR</sequence>
<accession>A0ABR9WYN6</accession>
<dbReference type="Pfam" id="PF01476">
    <property type="entry name" value="LysM"/>
    <property type="match status" value="2"/>
</dbReference>
<dbReference type="EMBL" id="JADFFK010000003">
    <property type="protein sequence ID" value="MBE9636420.1"/>
    <property type="molecule type" value="Genomic_DNA"/>
</dbReference>
<dbReference type="CDD" id="cd12797">
    <property type="entry name" value="M23_peptidase"/>
    <property type="match status" value="1"/>
</dbReference>
<dbReference type="InterPro" id="IPR050570">
    <property type="entry name" value="Cell_wall_metabolism_enzyme"/>
</dbReference>
<evidence type="ECO:0000256" key="1">
    <source>
        <dbReference type="SAM" id="MobiDB-lite"/>
    </source>
</evidence>
<dbReference type="Gene3D" id="2.70.70.10">
    <property type="entry name" value="Glucose Permease (Domain IIA)"/>
    <property type="match status" value="1"/>
</dbReference>
<dbReference type="PROSITE" id="PS51782">
    <property type="entry name" value="LYSM"/>
    <property type="match status" value="1"/>
</dbReference>
<dbReference type="Gene3D" id="3.10.350.10">
    <property type="entry name" value="LysM domain"/>
    <property type="match status" value="1"/>
</dbReference>
<keyword evidence="4" id="KW-1185">Reference proteome</keyword>
<dbReference type="InterPro" id="IPR011055">
    <property type="entry name" value="Dup_hybrid_motif"/>
</dbReference>
<name>A0ABR9WYN6_9RHOB</name>
<gene>
    <name evidence="3" type="ORF">IQ782_06175</name>
</gene>